<reference evidence="2" key="1">
    <citation type="submission" date="2016-07" db="EMBL/GenBank/DDBJ databases">
        <title>Draft genome Planococcus salivarum.</title>
        <authorList>
            <person name="See-Too W.S."/>
        </authorList>
    </citation>
    <scope>NUCLEOTIDE SEQUENCE [LARGE SCALE GENOMIC DNA]</scope>
    <source>
        <strain evidence="2">DSM 23820</strain>
    </source>
</reference>
<feature type="compositionally biased region" description="Basic and acidic residues" evidence="1">
    <location>
        <begin position="60"/>
        <end position="73"/>
    </location>
</feature>
<evidence type="ECO:0000256" key="1">
    <source>
        <dbReference type="SAM" id="MobiDB-lite"/>
    </source>
</evidence>
<feature type="region of interest" description="Disordered" evidence="1">
    <location>
        <begin position="47"/>
        <end position="82"/>
    </location>
</feature>
<keyword evidence="3" id="KW-1185">Reference proteome</keyword>
<name>A0ABX3CX85_9BACL</name>
<evidence type="ECO:0000313" key="3">
    <source>
        <dbReference type="Proteomes" id="UP000242153"/>
    </source>
</evidence>
<dbReference type="Proteomes" id="UP000242153">
    <property type="component" value="Unassembled WGS sequence"/>
</dbReference>
<sequence length="82" mass="8752">MVNYTILAREDENVPAFFEPILESENYIVYKNQLPLPFVRSASSAYSEESLAGAPGDPPGARHADGCGFEKSRNAGSATASA</sequence>
<protein>
    <submittedName>
        <fullName evidence="2">Uncharacterized protein</fullName>
    </submittedName>
</protein>
<organism evidence="2 3">
    <name type="scientific">Planococcus salinarum</name>
    <dbReference type="NCBI Taxonomy" id="622695"/>
    <lineage>
        <taxon>Bacteria</taxon>
        <taxon>Bacillati</taxon>
        <taxon>Bacillota</taxon>
        <taxon>Bacilli</taxon>
        <taxon>Bacillales</taxon>
        <taxon>Caryophanaceae</taxon>
        <taxon>Planococcus</taxon>
    </lineage>
</organism>
<proteinExistence type="predicted"/>
<accession>A0ABX3CX85</accession>
<dbReference type="EMBL" id="MBQG01000118">
    <property type="protein sequence ID" value="OHX50016.1"/>
    <property type="molecule type" value="Genomic_DNA"/>
</dbReference>
<gene>
    <name evidence="2" type="ORF">BB776_04085</name>
</gene>
<evidence type="ECO:0000313" key="2">
    <source>
        <dbReference type="EMBL" id="OHX50016.1"/>
    </source>
</evidence>
<comment type="caution">
    <text evidence="2">The sequence shown here is derived from an EMBL/GenBank/DDBJ whole genome shotgun (WGS) entry which is preliminary data.</text>
</comment>